<reference evidence="2 3" key="2">
    <citation type="journal article" date="2024" name="G3 (Bethesda)">
        <title>The genome of the cryopelagic Antarctic bald notothen, Trematomus borchgrevinki.</title>
        <authorList>
            <person name="Rayamajhi N."/>
            <person name="Rivera-Colon A.G."/>
            <person name="Minhas B.F."/>
            <person name="Cheng C.C."/>
            <person name="Catchen J.M."/>
        </authorList>
    </citation>
    <scope>NUCLEOTIDE SEQUENCE [LARGE SCALE GENOMIC DNA]</scope>
    <source>
        <strain evidence="2">AGRC-2024</strain>
    </source>
</reference>
<gene>
    <name evidence="2" type="ORF">OYC64_001654</name>
</gene>
<keyword evidence="3" id="KW-1185">Reference proteome</keyword>
<name>A0ABD2GCH8_PAGBO</name>
<dbReference type="Proteomes" id="UP001619887">
    <property type="component" value="Unassembled WGS sequence"/>
</dbReference>
<proteinExistence type="predicted"/>
<accession>A0ABD2GCH8</accession>
<comment type="caution">
    <text evidence="2">The sequence shown here is derived from an EMBL/GenBank/DDBJ whole genome shotgun (WGS) entry which is preliminary data.</text>
</comment>
<feature type="compositionally biased region" description="Basic and acidic residues" evidence="1">
    <location>
        <begin position="17"/>
        <end position="27"/>
    </location>
</feature>
<reference evidence="2 3" key="1">
    <citation type="journal article" date="2022" name="G3 (Bethesda)">
        <title>Evaluating Illumina-, Nanopore-, and PacBio-based genome assembly strategies with the bald notothen, Trematomus borchgrevinki.</title>
        <authorList>
            <person name="Rayamajhi N."/>
            <person name="Cheng C.C."/>
            <person name="Catchen J.M."/>
        </authorList>
    </citation>
    <scope>NUCLEOTIDE SEQUENCE [LARGE SCALE GENOMIC DNA]</scope>
    <source>
        <strain evidence="2">AGRC-2024</strain>
    </source>
</reference>
<dbReference type="AlphaFoldDB" id="A0ABD2GCH8"/>
<feature type="region of interest" description="Disordered" evidence="1">
    <location>
        <begin position="1"/>
        <end position="70"/>
    </location>
</feature>
<protein>
    <submittedName>
        <fullName evidence="2">Uncharacterized protein</fullName>
    </submittedName>
</protein>
<sequence>MDPTEDLSSRVPADPYSQHRDTKDPHHPQCLSTTEYQRDQEQPSTEKQICCSPNPKGHPKTQPDTQTTGEYIQAIPECHERADSLSLIQIE</sequence>
<evidence type="ECO:0000256" key="1">
    <source>
        <dbReference type="SAM" id="MobiDB-lite"/>
    </source>
</evidence>
<evidence type="ECO:0000313" key="3">
    <source>
        <dbReference type="Proteomes" id="UP001619887"/>
    </source>
</evidence>
<organism evidence="2 3">
    <name type="scientific">Pagothenia borchgrevinki</name>
    <name type="common">Bald rockcod</name>
    <name type="synonym">Trematomus borchgrevinki</name>
    <dbReference type="NCBI Taxonomy" id="8213"/>
    <lineage>
        <taxon>Eukaryota</taxon>
        <taxon>Metazoa</taxon>
        <taxon>Chordata</taxon>
        <taxon>Craniata</taxon>
        <taxon>Vertebrata</taxon>
        <taxon>Euteleostomi</taxon>
        <taxon>Actinopterygii</taxon>
        <taxon>Neopterygii</taxon>
        <taxon>Teleostei</taxon>
        <taxon>Neoteleostei</taxon>
        <taxon>Acanthomorphata</taxon>
        <taxon>Eupercaria</taxon>
        <taxon>Perciformes</taxon>
        <taxon>Notothenioidei</taxon>
        <taxon>Nototheniidae</taxon>
        <taxon>Pagothenia</taxon>
    </lineage>
</organism>
<evidence type="ECO:0000313" key="2">
    <source>
        <dbReference type="EMBL" id="KAL3051448.1"/>
    </source>
</evidence>
<dbReference type="EMBL" id="JBIYXZ010002080">
    <property type="protein sequence ID" value="KAL3051448.1"/>
    <property type="molecule type" value="Genomic_DNA"/>
</dbReference>